<feature type="transmembrane region" description="Helical" evidence="1">
    <location>
        <begin position="12"/>
        <end position="36"/>
    </location>
</feature>
<dbReference type="OrthoDB" id="9813152at2"/>
<evidence type="ECO:0000256" key="1">
    <source>
        <dbReference type="SAM" id="Phobius"/>
    </source>
</evidence>
<name>A0A1H6RUE1_9FIRM</name>
<keyword evidence="1" id="KW-0472">Membrane</keyword>
<dbReference type="STRING" id="322505.SAMN04487836_12726"/>
<keyword evidence="1" id="KW-1133">Transmembrane helix</keyword>
<proteinExistence type="predicted"/>
<dbReference type="RefSeq" id="WP_074731497.1">
    <property type="nucleotide sequence ID" value="NZ_FNYK01000011.1"/>
</dbReference>
<evidence type="ECO:0000313" key="3">
    <source>
        <dbReference type="Proteomes" id="UP000183028"/>
    </source>
</evidence>
<reference evidence="3" key="1">
    <citation type="submission" date="2016-10" db="EMBL/GenBank/DDBJ databases">
        <authorList>
            <person name="Varghese N."/>
        </authorList>
    </citation>
    <scope>NUCLEOTIDE SEQUENCE [LARGE SCALE GENOMIC DNA]</scope>
    <source>
        <strain evidence="3">DSM 20406</strain>
    </source>
</reference>
<gene>
    <name evidence="2" type="ORF">SAMN04487834_101129</name>
</gene>
<keyword evidence="3" id="KW-1185">Reference proteome</keyword>
<evidence type="ECO:0000313" key="2">
    <source>
        <dbReference type="EMBL" id="SEI59373.1"/>
    </source>
</evidence>
<keyword evidence="1" id="KW-0812">Transmembrane</keyword>
<accession>A0A1H6RUE1</accession>
<feature type="transmembrane region" description="Helical" evidence="1">
    <location>
        <begin position="72"/>
        <end position="91"/>
    </location>
</feature>
<feature type="transmembrane region" description="Helical" evidence="1">
    <location>
        <begin position="42"/>
        <end position="60"/>
    </location>
</feature>
<dbReference type="AlphaFoldDB" id="A0A1H6RUE1"/>
<dbReference type="Proteomes" id="UP000183028">
    <property type="component" value="Unassembled WGS sequence"/>
</dbReference>
<organism evidence="2 3">
    <name type="scientific">Sharpea azabuensis</name>
    <dbReference type="NCBI Taxonomy" id="322505"/>
    <lineage>
        <taxon>Bacteria</taxon>
        <taxon>Bacillati</taxon>
        <taxon>Bacillota</taxon>
        <taxon>Erysipelotrichia</taxon>
        <taxon>Erysipelotrichales</taxon>
        <taxon>Coprobacillaceae</taxon>
        <taxon>Sharpea</taxon>
    </lineage>
</organism>
<dbReference type="EMBL" id="FNYK01000011">
    <property type="protein sequence ID" value="SEI59373.1"/>
    <property type="molecule type" value="Genomic_DNA"/>
</dbReference>
<sequence>MMIGYIKRHKELLQKILSTSHILFGLLIIIIAFTLFPNDSSWGSIYAIIGSLFVICGTILRLQGLNSVRNVLIVGMIILCLFGFFNTLDYIDVEAFGKVPCFSYIKRYGDHTVEYQTLFYKAIQKYPGTKKEYVYIAH</sequence>
<protein>
    <submittedName>
        <fullName evidence="2">Uncharacterized protein</fullName>
    </submittedName>
</protein>